<protein>
    <recommendedName>
        <fullName evidence="9">G-protein coupled receptors family 1 profile domain-containing protein</fullName>
    </recommendedName>
</protein>
<comment type="subcellular location">
    <subcellularLocation>
        <location evidence="1">Membrane</location>
        <topology evidence="1">Multi-pass membrane protein</topology>
    </subcellularLocation>
</comment>
<feature type="transmembrane region" description="Helical" evidence="8">
    <location>
        <begin position="138"/>
        <end position="157"/>
    </location>
</feature>
<dbReference type="AlphaFoldDB" id="A0AAN8PWS1"/>
<organism evidence="10 11">
    <name type="scientific">Patella caerulea</name>
    <name type="common">Rayed Mediterranean limpet</name>
    <dbReference type="NCBI Taxonomy" id="87958"/>
    <lineage>
        <taxon>Eukaryota</taxon>
        <taxon>Metazoa</taxon>
        <taxon>Spiralia</taxon>
        <taxon>Lophotrochozoa</taxon>
        <taxon>Mollusca</taxon>
        <taxon>Gastropoda</taxon>
        <taxon>Patellogastropoda</taxon>
        <taxon>Patelloidea</taxon>
        <taxon>Patellidae</taxon>
        <taxon>Patella</taxon>
    </lineage>
</organism>
<evidence type="ECO:0000256" key="1">
    <source>
        <dbReference type="ARBA" id="ARBA00004141"/>
    </source>
</evidence>
<keyword evidence="3 8" id="KW-1133">Transmembrane helix</keyword>
<evidence type="ECO:0000256" key="7">
    <source>
        <dbReference type="ARBA" id="ARBA00023224"/>
    </source>
</evidence>
<dbReference type="SUPFAM" id="SSF81321">
    <property type="entry name" value="Family A G protein-coupled receptor-like"/>
    <property type="match status" value="1"/>
</dbReference>
<keyword evidence="5 8" id="KW-0472">Membrane</keyword>
<evidence type="ECO:0000259" key="9">
    <source>
        <dbReference type="PROSITE" id="PS50262"/>
    </source>
</evidence>
<dbReference type="GO" id="GO:0016020">
    <property type="term" value="C:membrane"/>
    <property type="evidence" value="ECO:0007669"/>
    <property type="project" value="UniProtKB-SubCell"/>
</dbReference>
<evidence type="ECO:0000256" key="6">
    <source>
        <dbReference type="ARBA" id="ARBA00023170"/>
    </source>
</evidence>
<keyword evidence="2 8" id="KW-0812">Transmembrane</keyword>
<evidence type="ECO:0000313" key="11">
    <source>
        <dbReference type="Proteomes" id="UP001347796"/>
    </source>
</evidence>
<dbReference type="Gene3D" id="1.20.1070.10">
    <property type="entry name" value="Rhodopsin 7-helix transmembrane proteins"/>
    <property type="match status" value="1"/>
</dbReference>
<feature type="transmembrane region" description="Helical" evidence="8">
    <location>
        <begin position="221"/>
        <end position="245"/>
    </location>
</feature>
<sequence>MDASNLSHVTLHPSSMILPPSHMSLPPGNMTLPPGNITLQTSSETLESLNRAASINLLPVIIYMVVVMVIGITGNSVVCFIYKSQLWERTSNYFLVYLAALDLVSCCVNIPFELSDLLLPFTFDAPVACKIFRFVETWLQSLCGLTLVSIAYSRYRIIYEPFKDIKRKVLPCSIITVVVAILTAVPALVIFGKRTVHTPVPSIIGTECSTDDSMLDNPARMVYYAFLLLTFVFSLVCFLTFYILIGVRLMNRQKHAIGETLPQISNVNQPTQQHVSEPNSLESYQSTNIATKITSSLRSMFLSRPSNASAGQMKLKTGRMTTIFIAVTISFVLSYVPYLVVKILKTNEYCFNSSENRTELLIYNFCVRSTFLSNAVNPVIYGLLSKKFRHDCAVKILGRKRSLPQ</sequence>
<keyword evidence="4" id="KW-0297">G-protein coupled receptor</keyword>
<evidence type="ECO:0000256" key="3">
    <source>
        <dbReference type="ARBA" id="ARBA00022989"/>
    </source>
</evidence>
<keyword evidence="6" id="KW-0675">Receptor</keyword>
<evidence type="ECO:0000313" key="10">
    <source>
        <dbReference type="EMBL" id="KAK6180806.1"/>
    </source>
</evidence>
<evidence type="ECO:0000256" key="2">
    <source>
        <dbReference type="ARBA" id="ARBA00022692"/>
    </source>
</evidence>
<dbReference type="GO" id="GO:0004930">
    <property type="term" value="F:G protein-coupled receptor activity"/>
    <property type="evidence" value="ECO:0007669"/>
    <property type="project" value="UniProtKB-KW"/>
</dbReference>
<evidence type="ECO:0000256" key="4">
    <source>
        <dbReference type="ARBA" id="ARBA00023040"/>
    </source>
</evidence>
<feature type="transmembrane region" description="Helical" evidence="8">
    <location>
        <begin position="94"/>
        <end position="112"/>
    </location>
</feature>
<evidence type="ECO:0000256" key="5">
    <source>
        <dbReference type="ARBA" id="ARBA00023136"/>
    </source>
</evidence>
<dbReference type="PANTHER" id="PTHR24243">
    <property type="entry name" value="G-PROTEIN COUPLED RECEPTOR"/>
    <property type="match status" value="1"/>
</dbReference>
<feature type="transmembrane region" description="Helical" evidence="8">
    <location>
        <begin position="322"/>
        <end position="341"/>
    </location>
</feature>
<feature type="transmembrane region" description="Helical" evidence="8">
    <location>
        <begin position="169"/>
        <end position="191"/>
    </location>
</feature>
<feature type="transmembrane region" description="Helical" evidence="8">
    <location>
        <begin position="60"/>
        <end position="82"/>
    </location>
</feature>
<keyword evidence="7" id="KW-0807">Transducer</keyword>
<comment type="caution">
    <text evidence="10">The sequence shown here is derived from an EMBL/GenBank/DDBJ whole genome shotgun (WGS) entry which is preliminary data.</text>
</comment>
<dbReference type="Pfam" id="PF00001">
    <property type="entry name" value="7tm_1"/>
    <property type="match status" value="1"/>
</dbReference>
<name>A0AAN8PWS1_PATCE</name>
<gene>
    <name evidence="10" type="ORF">SNE40_008792</name>
</gene>
<accession>A0AAN8PWS1</accession>
<dbReference type="Proteomes" id="UP001347796">
    <property type="component" value="Unassembled WGS sequence"/>
</dbReference>
<evidence type="ECO:0000256" key="8">
    <source>
        <dbReference type="SAM" id="Phobius"/>
    </source>
</evidence>
<dbReference type="PANTHER" id="PTHR24243:SF208">
    <property type="entry name" value="PYROKININ-1 RECEPTOR"/>
    <property type="match status" value="1"/>
</dbReference>
<keyword evidence="11" id="KW-1185">Reference proteome</keyword>
<reference evidence="10 11" key="1">
    <citation type="submission" date="2024-01" db="EMBL/GenBank/DDBJ databases">
        <title>The genome of the rayed Mediterranean limpet Patella caerulea (Linnaeus, 1758).</title>
        <authorList>
            <person name="Anh-Thu Weber A."/>
            <person name="Halstead-Nussloch G."/>
        </authorList>
    </citation>
    <scope>NUCLEOTIDE SEQUENCE [LARGE SCALE GENOMIC DNA]</scope>
    <source>
        <strain evidence="10">AATW-2023a</strain>
        <tissue evidence="10">Whole specimen</tissue>
    </source>
</reference>
<dbReference type="CDD" id="cd00637">
    <property type="entry name" value="7tm_classA_rhodopsin-like"/>
    <property type="match status" value="1"/>
</dbReference>
<feature type="domain" description="G-protein coupled receptors family 1 profile" evidence="9">
    <location>
        <begin position="74"/>
        <end position="381"/>
    </location>
</feature>
<dbReference type="PROSITE" id="PS50262">
    <property type="entry name" value="G_PROTEIN_RECEP_F1_2"/>
    <property type="match status" value="1"/>
</dbReference>
<dbReference type="InterPro" id="IPR000276">
    <property type="entry name" value="GPCR_Rhodpsn"/>
</dbReference>
<dbReference type="PRINTS" id="PR00237">
    <property type="entry name" value="GPCRRHODOPSN"/>
</dbReference>
<proteinExistence type="predicted"/>
<dbReference type="EMBL" id="JAZGQO010000007">
    <property type="protein sequence ID" value="KAK6180806.1"/>
    <property type="molecule type" value="Genomic_DNA"/>
</dbReference>
<dbReference type="InterPro" id="IPR017452">
    <property type="entry name" value="GPCR_Rhodpsn_7TM"/>
</dbReference>